<gene>
    <name evidence="2" type="ORF">CUNI_LOCUS10366</name>
</gene>
<feature type="compositionally biased region" description="Basic and acidic residues" evidence="1">
    <location>
        <begin position="98"/>
        <end position="118"/>
    </location>
</feature>
<sequence length="385" mass="41830">CLVFASTDGQTATGEPHTDPSPSSPHASGLLKMPPHSAGLHRTTANNSSGGDSTYVPADVADVPAYSIGDMTRTDPINIPANSSRASEDSYWGYRNDAFGEDKNGSNHEWDSPGREETLAESTLPWRRQFSLPPVPSSLSLSLPDDENPLMSEAPSWADNLAYSHLTETGSPYNSPQNTITAKPPVTQPRAVFDIFPSSSPPHSDSPVSSIPPPWSLKNCVPDHHDQEPLPSQAIAGRDSGDKASCFLVSSHDLVPPSYHSCIQPASRGLEVATLRRHSEVSSPTHFQIVEKPQTISVAALESQLIGIEEDYHHGMKERVSQWLASSSHEGSDIEDVDFELSTKEESQKVLESLRHKKETWHLGGKDDGTDADVESDDEVEDTRL</sequence>
<feature type="compositionally biased region" description="Polar residues" evidence="1">
    <location>
        <begin position="168"/>
        <end position="181"/>
    </location>
</feature>
<feature type="region of interest" description="Disordered" evidence="1">
    <location>
        <begin position="168"/>
        <end position="187"/>
    </location>
</feature>
<protein>
    <submittedName>
        <fullName evidence="2">Uncharacterized protein</fullName>
    </submittedName>
</protein>
<organism evidence="2 3">
    <name type="scientific">Candidula unifasciata</name>
    <dbReference type="NCBI Taxonomy" id="100452"/>
    <lineage>
        <taxon>Eukaryota</taxon>
        <taxon>Metazoa</taxon>
        <taxon>Spiralia</taxon>
        <taxon>Lophotrochozoa</taxon>
        <taxon>Mollusca</taxon>
        <taxon>Gastropoda</taxon>
        <taxon>Heterobranchia</taxon>
        <taxon>Euthyneura</taxon>
        <taxon>Panpulmonata</taxon>
        <taxon>Eupulmonata</taxon>
        <taxon>Stylommatophora</taxon>
        <taxon>Helicina</taxon>
        <taxon>Helicoidea</taxon>
        <taxon>Geomitridae</taxon>
        <taxon>Candidula</taxon>
    </lineage>
</organism>
<feature type="compositionally biased region" description="Basic and acidic residues" evidence="1">
    <location>
        <begin position="355"/>
        <end position="369"/>
    </location>
</feature>
<dbReference type="AlphaFoldDB" id="A0A8S3Z9E6"/>
<feature type="compositionally biased region" description="Polar residues" evidence="1">
    <location>
        <begin position="43"/>
        <end position="52"/>
    </location>
</feature>
<evidence type="ECO:0000313" key="3">
    <source>
        <dbReference type="Proteomes" id="UP000678393"/>
    </source>
</evidence>
<feature type="region of interest" description="Disordered" evidence="1">
    <location>
        <begin position="355"/>
        <end position="385"/>
    </location>
</feature>
<comment type="caution">
    <text evidence="2">The sequence shown here is derived from an EMBL/GenBank/DDBJ whole genome shotgun (WGS) entry which is preliminary data.</text>
</comment>
<keyword evidence="3" id="KW-1185">Reference proteome</keyword>
<evidence type="ECO:0000256" key="1">
    <source>
        <dbReference type="SAM" id="MobiDB-lite"/>
    </source>
</evidence>
<name>A0A8S3Z9E6_9EUPU</name>
<feature type="compositionally biased region" description="Acidic residues" evidence="1">
    <location>
        <begin position="370"/>
        <end position="385"/>
    </location>
</feature>
<feature type="region of interest" description="Disordered" evidence="1">
    <location>
        <begin position="1"/>
        <end position="56"/>
    </location>
</feature>
<reference evidence="2" key="1">
    <citation type="submission" date="2021-04" db="EMBL/GenBank/DDBJ databases">
        <authorList>
            <consortium name="Molecular Ecology Group"/>
        </authorList>
    </citation>
    <scope>NUCLEOTIDE SEQUENCE</scope>
</reference>
<proteinExistence type="predicted"/>
<dbReference type="Proteomes" id="UP000678393">
    <property type="component" value="Unassembled WGS sequence"/>
</dbReference>
<dbReference type="EMBL" id="CAJHNH020001879">
    <property type="protein sequence ID" value="CAG5124808.1"/>
    <property type="molecule type" value="Genomic_DNA"/>
</dbReference>
<evidence type="ECO:0000313" key="2">
    <source>
        <dbReference type="EMBL" id="CAG5124808.1"/>
    </source>
</evidence>
<accession>A0A8S3Z9E6</accession>
<feature type="non-terminal residue" evidence="2">
    <location>
        <position position="1"/>
    </location>
</feature>
<feature type="region of interest" description="Disordered" evidence="1">
    <location>
        <begin position="98"/>
        <end position="123"/>
    </location>
</feature>
<dbReference type="OrthoDB" id="196264at2759"/>